<evidence type="ECO:0000313" key="1">
    <source>
        <dbReference type="EMBL" id="GIH68361.1"/>
    </source>
</evidence>
<reference evidence="1" key="1">
    <citation type="submission" date="2021-01" db="EMBL/GenBank/DDBJ databases">
        <title>Whole genome shotgun sequence of Sphaerimonospora thailandensis NBRC 107569.</title>
        <authorList>
            <person name="Komaki H."/>
            <person name="Tamura T."/>
        </authorList>
    </citation>
    <scope>NUCLEOTIDE SEQUENCE</scope>
    <source>
        <strain evidence="1">NBRC 107569</strain>
    </source>
</reference>
<dbReference type="EMBL" id="BOOG01000007">
    <property type="protein sequence ID" value="GIH68361.1"/>
    <property type="molecule type" value="Genomic_DNA"/>
</dbReference>
<sequence>MPPYGDHGNDAERLAKTEAQEGYDLDLVIHADQIELVRTALSDAGSIRCCEIDFPRPWHSLIPWAARPIYTPPR</sequence>
<organism evidence="1 2">
    <name type="scientific">Sphaerimonospora thailandensis</name>
    <dbReference type="NCBI Taxonomy" id="795644"/>
    <lineage>
        <taxon>Bacteria</taxon>
        <taxon>Bacillati</taxon>
        <taxon>Actinomycetota</taxon>
        <taxon>Actinomycetes</taxon>
        <taxon>Streptosporangiales</taxon>
        <taxon>Streptosporangiaceae</taxon>
        <taxon>Sphaerimonospora</taxon>
    </lineage>
</organism>
<protein>
    <submittedName>
        <fullName evidence="1">Uncharacterized protein</fullName>
    </submittedName>
</protein>
<evidence type="ECO:0000313" key="2">
    <source>
        <dbReference type="Proteomes" id="UP000610966"/>
    </source>
</evidence>
<gene>
    <name evidence="1" type="ORF">Mth01_06140</name>
</gene>
<name>A0A8J3R5T1_9ACTN</name>
<dbReference type="Proteomes" id="UP000610966">
    <property type="component" value="Unassembled WGS sequence"/>
</dbReference>
<accession>A0A8J3R5T1</accession>
<proteinExistence type="predicted"/>
<dbReference type="AlphaFoldDB" id="A0A8J3R5T1"/>
<keyword evidence="2" id="KW-1185">Reference proteome</keyword>
<comment type="caution">
    <text evidence="1">The sequence shown here is derived from an EMBL/GenBank/DDBJ whole genome shotgun (WGS) entry which is preliminary data.</text>
</comment>